<dbReference type="InterPro" id="IPR007035">
    <property type="entry name" value="Peptidase_M55"/>
</dbReference>
<feature type="binding site" evidence="2">
    <location>
        <position position="27"/>
    </location>
    <ligand>
        <name>Zn(2+)</name>
        <dbReference type="ChEBI" id="CHEBI:29105"/>
        <label>2</label>
    </ligand>
</feature>
<dbReference type="Proteomes" id="UP000002068">
    <property type="component" value="Chromosome"/>
</dbReference>
<dbReference type="Gene3D" id="3.30.1360.130">
    <property type="entry name" value="Dipeptide transport protein"/>
    <property type="match status" value="1"/>
</dbReference>
<protein>
    <submittedName>
        <fullName evidence="3">Amino acid amidase</fullName>
    </submittedName>
</protein>
<evidence type="ECO:0000313" key="4">
    <source>
        <dbReference type="Proteomes" id="UP000002068"/>
    </source>
</evidence>
<dbReference type="InterPro" id="IPR036177">
    <property type="entry name" value="Peptidase_M55_sf"/>
</dbReference>
<feature type="binding site" evidence="2">
    <location>
        <position position="29"/>
    </location>
    <ligand>
        <name>Zn(2+)</name>
        <dbReference type="ChEBI" id="CHEBI:29105"/>
        <label>1</label>
    </ligand>
</feature>
<sequence>MYFLLSVIIINNKHKGVYIMKLYLSADIEGTCGIVNWDETKLECEFSQHYRTQMSKEITAACDGATQSGVHEILVKDAHDSGRNINPNILPENVKILRGWTKDPLVMMAGIDESFDACIFTGYHSGATCNGNPLSHTMDIDYDYFKINDEIASEFTINAYIAAYYNVPVAFLSGDEMLCESAKKLNPNIVTVPVSKGIGNGSISIHPNLALKKIEKGVKKALSGDLSRHLIKLPDKFKIEIKFREHYKAFKASFYPNMKKIDSQTVLFETEDYYEFLRMLLFI</sequence>
<name>A0A0H3N1H1_CLODC</name>
<dbReference type="InterPro" id="IPR027476">
    <property type="entry name" value="DppA_N"/>
</dbReference>
<feature type="binding site" evidence="2">
    <location>
        <position position="124"/>
    </location>
    <ligand>
        <name>Zn(2+)</name>
        <dbReference type="ChEBI" id="CHEBI:29105"/>
        <label>2</label>
    </ligand>
</feature>
<dbReference type="Gene3D" id="3.40.50.10780">
    <property type="entry name" value="Dipeptide transport protein"/>
    <property type="match status" value="1"/>
</dbReference>
<dbReference type="AlphaFoldDB" id="A0A0H3N1H1"/>
<dbReference type="HOGENOM" id="CLU_086038_2_0_9"/>
<reference evidence="3 4" key="1">
    <citation type="journal article" date="2009" name="Genome Biol.">
        <title>Comparative genome and phenotypic analysis of Clostridium difficile 027 strains provides insight into the evolution of a hypervirulent bacterium.</title>
        <authorList>
            <person name="Stabler R.A."/>
            <person name="He M."/>
            <person name="Dawson L."/>
            <person name="Martin M."/>
            <person name="Valiente E."/>
            <person name="Corton C."/>
            <person name="Lawley T.D."/>
            <person name="Sebaihia M."/>
            <person name="Quail M.A."/>
            <person name="Rose G."/>
            <person name="Gerding D.N."/>
            <person name="Gibert M."/>
            <person name="Popoff M.R."/>
            <person name="Parkhill J."/>
            <person name="Dougan G."/>
            <person name="Wren B.W."/>
        </authorList>
    </citation>
    <scope>NUCLEOTIDE SEQUENCE [LARGE SCALE GENOMIC DNA]</scope>
    <source>
        <strain evidence="3 4">CD196</strain>
    </source>
</reference>
<keyword evidence="2" id="KW-0479">Metal-binding</keyword>
<dbReference type="SUPFAM" id="SSF63992">
    <property type="entry name" value="Dipeptide transport protein"/>
    <property type="match status" value="1"/>
</dbReference>
<dbReference type="KEGG" id="cdc:CD196_1265"/>
<feature type="binding site" evidence="2">
    <location>
        <position position="154"/>
    </location>
    <ligand>
        <name>Zn(2+)</name>
        <dbReference type="ChEBI" id="CHEBI:29105"/>
        <label>2</label>
    </ligand>
</feature>
<feature type="binding site" evidence="2">
    <location>
        <position position="79"/>
    </location>
    <ligand>
        <name>Zn(2+)</name>
        <dbReference type="ChEBI" id="CHEBI:29105"/>
        <label>2</label>
    </ligand>
</feature>
<proteinExistence type="predicted"/>
<dbReference type="CDD" id="cd08770">
    <property type="entry name" value="DAP_dppA_3"/>
    <property type="match status" value="1"/>
</dbReference>
<gene>
    <name evidence="3" type="ordered locus">CD196_1265</name>
</gene>
<keyword evidence="2" id="KW-0862">Zinc</keyword>
<dbReference type="PIRSF" id="PIRSF015853">
    <property type="entry name" value="Pep_DppA"/>
    <property type="match status" value="1"/>
</dbReference>
<organism evidence="3 4">
    <name type="scientific">Clostridioides difficile (strain CD196)</name>
    <name type="common">Peptoclostridium difficile</name>
    <dbReference type="NCBI Taxonomy" id="645462"/>
    <lineage>
        <taxon>Bacteria</taxon>
        <taxon>Bacillati</taxon>
        <taxon>Bacillota</taxon>
        <taxon>Clostridia</taxon>
        <taxon>Peptostreptococcales</taxon>
        <taxon>Peptostreptococcaceae</taxon>
        <taxon>Clostridioides</taxon>
    </lineage>
</organism>
<dbReference type="EMBL" id="FN538970">
    <property type="protein sequence ID" value="CBA62401.1"/>
    <property type="molecule type" value="Genomic_DNA"/>
</dbReference>
<evidence type="ECO:0000256" key="1">
    <source>
        <dbReference type="PIRSR" id="PIRSR015853-1"/>
    </source>
</evidence>
<dbReference type="Pfam" id="PF04951">
    <property type="entry name" value="Peptidase_M55"/>
    <property type="match status" value="1"/>
</dbReference>
<evidence type="ECO:0000313" key="3">
    <source>
        <dbReference type="EMBL" id="CBA62401.1"/>
    </source>
</evidence>
<accession>A0A0H3N1H1</accession>
<feature type="active site" description="Nucleophile" evidence="1">
    <location>
        <position position="136"/>
    </location>
</feature>
<evidence type="ECO:0000256" key="2">
    <source>
        <dbReference type="PIRSR" id="PIRSR015853-2"/>
    </source>
</evidence>
<feature type="binding site" evidence="2">
    <location>
        <position position="27"/>
    </location>
    <ligand>
        <name>Zn(2+)</name>
        <dbReference type="ChEBI" id="CHEBI:29105"/>
        <label>1</label>
    </ligand>
</feature>
<dbReference type="GO" id="GO:0046872">
    <property type="term" value="F:metal ion binding"/>
    <property type="evidence" value="ECO:0007669"/>
    <property type="project" value="UniProtKB-KW"/>
</dbReference>